<feature type="transmembrane region" description="Helical" evidence="11">
    <location>
        <begin position="295"/>
        <end position="322"/>
    </location>
</feature>
<feature type="compositionally biased region" description="Basic residues" evidence="10">
    <location>
        <begin position="841"/>
        <end position="850"/>
    </location>
</feature>
<dbReference type="GO" id="GO:0015386">
    <property type="term" value="F:potassium:proton antiporter activity"/>
    <property type="evidence" value="ECO:0007669"/>
    <property type="project" value="TreeGrafter"/>
</dbReference>
<feature type="compositionally biased region" description="Basic and acidic residues" evidence="10">
    <location>
        <begin position="1174"/>
        <end position="1186"/>
    </location>
</feature>
<feature type="transmembrane region" description="Helical" evidence="11">
    <location>
        <begin position="521"/>
        <end position="547"/>
    </location>
</feature>
<evidence type="ECO:0000256" key="5">
    <source>
        <dbReference type="ARBA" id="ARBA00022989"/>
    </source>
</evidence>
<evidence type="ECO:0000259" key="12">
    <source>
        <dbReference type="Pfam" id="PF00999"/>
    </source>
</evidence>
<proteinExistence type="predicted"/>
<dbReference type="Gene3D" id="6.10.140.1330">
    <property type="match status" value="1"/>
</dbReference>
<keyword evidence="2" id="KW-0813">Transport</keyword>
<feature type="transmembrane region" description="Helical" evidence="11">
    <location>
        <begin position="430"/>
        <end position="448"/>
    </location>
</feature>
<evidence type="ECO:0000256" key="8">
    <source>
        <dbReference type="ARBA" id="ARBA00023136"/>
    </source>
</evidence>
<feature type="transmembrane region" description="Helical" evidence="11">
    <location>
        <begin position="20"/>
        <end position="40"/>
    </location>
</feature>
<dbReference type="GO" id="GO:0015385">
    <property type="term" value="F:sodium:proton antiporter activity"/>
    <property type="evidence" value="ECO:0007669"/>
    <property type="project" value="InterPro"/>
</dbReference>
<feature type="region of interest" description="Disordered" evidence="10">
    <location>
        <begin position="1166"/>
        <end position="1202"/>
    </location>
</feature>
<accession>W6ZW21</accession>
<feature type="compositionally biased region" description="Basic and acidic residues" evidence="10">
    <location>
        <begin position="1061"/>
        <end position="1088"/>
    </location>
</feature>
<dbReference type="GO" id="GO:0098719">
    <property type="term" value="P:sodium ion import across plasma membrane"/>
    <property type="evidence" value="ECO:0007669"/>
    <property type="project" value="TreeGrafter"/>
</dbReference>
<feature type="transmembrane region" description="Helical" evidence="11">
    <location>
        <begin position="334"/>
        <end position="356"/>
    </location>
</feature>
<keyword evidence="4 11" id="KW-0812">Transmembrane</keyword>
<keyword evidence="5 11" id="KW-1133">Transmembrane helix</keyword>
<dbReference type="EMBL" id="KI965485">
    <property type="protein sequence ID" value="EUD64992.1"/>
    <property type="molecule type" value="Genomic_DNA"/>
</dbReference>
<keyword evidence="14" id="KW-1185">Reference proteome</keyword>
<feature type="compositionally biased region" description="Polar residues" evidence="10">
    <location>
        <begin position="725"/>
        <end position="738"/>
    </location>
</feature>
<dbReference type="GO" id="GO:0005886">
    <property type="term" value="C:plasma membrane"/>
    <property type="evidence" value="ECO:0007669"/>
    <property type="project" value="UniProtKB-SubCell"/>
</dbReference>
<evidence type="ECO:0000256" key="9">
    <source>
        <dbReference type="ARBA" id="ARBA00023201"/>
    </source>
</evidence>
<feature type="region of interest" description="Disordered" evidence="10">
    <location>
        <begin position="829"/>
        <end position="850"/>
    </location>
</feature>
<reference evidence="13 14" key="1">
    <citation type="submission" date="2013-02" db="EMBL/GenBank/DDBJ databases">
        <title>The Genome Sequence of Plasmodium inui San Antonio 1.</title>
        <authorList>
            <consortium name="The Broad Institute Genome Sequencing Platform"/>
            <consortium name="The Broad Institute Genome Sequencing Center for Infectious Disease"/>
            <person name="Neafsey D."/>
            <person name="Cheeseman I."/>
            <person name="Volkman S."/>
            <person name="Adams J."/>
            <person name="Walker B."/>
            <person name="Young S.K."/>
            <person name="Zeng Q."/>
            <person name="Gargeya S."/>
            <person name="Fitzgerald M."/>
            <person name="Haas B."/>
            <person name="Abouelleil A."/>
            <person name="Alvarado L."/>
            <person name="Arachchi H.M."/>
            <person name="Berlin A.M."/>
            <person name="Chapman S.B."/>
            <person name="Dewar J."/>
            <person name="Goldberg J."/>
            <person name="Griggs A."/>
            <person name="Gujja S."/>
            <person name="Hansen M."/>
            <person name="Howarth C."/>
            <person name="Imamovic A."/>
            <person name="Larimer J."/>
            <person name="McCowan C."/>
            <person name="Murphy C."/>
            <person name="Neiman D."/>
            <person name="Pearson M."/>
            <person name="Priest M."/>
            <person name="Roberts A."/>
            <person name="Saif S."/>
            <person name="Shea T."/>
            <person name="Sisk P."/>
            <person name="Sykes S."/>
            <person name="Wortman J."/>
            <person name="Nusbaum C."/>
            <person name="Birren B."/>
        </authorList>
    </citation>
    <scope>NUCLEOTIDE SEQUENCE [LARGE SCALE GENOMIC DNA]</scope>
    <source>
        <strain evidence="13 14">San Antonio 1</strain>
    </source>
</reference>
<protein>
    <recommendedName>
        <fullName evidence="12">Cation/H+ exchanger transmembrane domain-containing protein</fullName>
    </recommendedName>
</protein>
<sequence length="1743" mass="202403">MLYLRLFNDEKSVKKKNRIFLNFFIKIKIFILCIIFFLLLRNEDNVGKISERLPREDMFPVGFSPLARDEKNGYLKIRKVRQNERENISFSSESRVNISTTHDDRSRLNVFEDVYNLFCRENFINEKYFLLFWCFGKKGTYKRRGHISRILLERMKKNASYENGKGSENTTFSVDGGESESENEDDEPKNQLPSASNEVSEGMIFFCFIFISATMLQFILSKIHRLNIPVSVIWFLYGMCTYVIAKNFNMFEENTLHKSIINARNIDSSVLYFILLPILLYEATQDINYYAFKNFLYGGIGLAVIGVALQVGILGILFYYSFMYRQDQSPLSSSFLLASILSSTDPVAVLSILSVVDAPSKISSMFHVESLINDGSSVLLFQFFFYLTIGYKANTSQYLILFVKLLFLSPIFGIGMAMLTFAWINLYRKYYYNQCLATITMCYLSYFVSEYYFNLSGPLAIVCYGLFINAYGHIALDEVAQRKHKEIVELLSLMGNSSIFIISGIVSFGMMENVFKDNLYFFLYIVLTYIYLVLARSIMILIFKPFLSRIGYPINWKEILLLIWGGLRGGIVLVLGLRIEAENKINDKLTKELAYYISGSVLLILTIQGLTFECLYKLLNIYPPNPFRIVYLEKVLKMIDYNFYIRKKSLKNYWLFKGTNILHFSNKIVPELYWRKMNKYGEFDLRLPDIYACLQDISSCDISFWERAYDSQTVIESFDGVSSNGNGSFPNKNENKISPSRGKKSDNNSNNNNSAHSSSNRRILQKNELSSITDNDAENERGTSNNRNVHIHRGRENPSSIKKKKSIYDEVKWKNSNFTDIEYEDNSDEYSYINNDDNNSKKKKKREKIKVRNNTSRRDRVGEFISRGKTSFDNFPYKREMKINIIRNNDNYFSSNDEDEHNYTSINYSLSSKNFDKLSNHLNELSDNESCYTDKVCENSKIKSLNAFNYDKISIKTYDRLINKMNYREFKRTRREKENFTVIDSIVDNNNEKETFNPKYNLRLIEHATHLPKTFSDNLLVKSNMKNEKGSNGDAKSGAPDSSENEKRNKKNIPNSLHEQASVKEDDLGKEIDSVKEAEVGKDRDGEKQYVQQDSSPGEEHLMKNINYDNITKKDENLLNNYKDVKRIPEGTNENTLGLPNADQAENELLMSDNFIIKIQKEISNECEEDQENESLKGERGEGHENDLEEKDDEAEEQGGGSLKNCITCVTNEQSNVVDDIINYVGGEKKNNEPNFEEYLTYKNLFALNSDGMKISSFFNNNYDKESYLKNRVRNPSEINISTKGTDSRTLMLMNKEIEKRKKMKNTNKSRCTSCTRVLDFTVRPLIKRDSNRSALKVKGSKGGRRERGYNHNCDNADNEEFRCGDCQNVEINQNYSNSNAGDDNIVSNNNNSNDDFIEGKKGMPKVQRNSTTDFIARRYDTDQTINFECIEDVCQKKHVATFYSFLKRPKMKIKNKLFSEIRRARSHESYSNSKDKSGKSKDDVFYSSLKKKIVRKEREGELYIMIFNTCRELYKKLYVNGFISGECLLTLTSILDLSADFALKKVRMNPIKAWADAFDKGKNKSSSKRRRSIDHRNGFEYEFNVLLSKLKINTRRSFFFSPKVVNIFLVYEHCMKDLQIILSYVDVHQCTLDKGGITMKLLLGKNLLRSYYRNIELAKSLIPHMVKKYKDVVKYCLIKIGADMLMHLKKTIVNEQAANGLLLTQDNEKLNGIFYEQQIKINRYRPYLHYFLKKNMFKMIIK</sequence>
<name>W6ZW21_9APIC</name>
<dbReference type="Pfam" id="PF00999">
    <property type="entry name" value="Na_H_Exchanger"/>
    <property type="match status" value="1"/>
</dbReference>
<feature type="transmembrane region" description="Helical" evidence="11">
    <location>
        <begin position="559"/>
        <end position="581"/>
    </location>
</feature>
<evidence type="ECO:0000313" key="13">
    <source>
        <dbReference type="EMBL" id="EUD64992.1"/>
    </source>
</evidence>
<comment type="subcellular location">
    <subcellularLocation>
        <location evidence="1">Cell membrane</location>
        <topology evidence="1">Multi-pass membrane protein</topology>
    </subcellularLocation>
</comment>
<feature type="transmembrane region" description="Helical" evidence="11">
    <location>
        <begin position="266"/>
        <end position="283"/>
    </location>
</feature>
<organism evidence="13 14">
    <name type="scientific">Plasmodium inui San Antonio 1</name>
    <dbReference type="NCBI Taxonomy" id="1237626"/>
    <lineage>
        <taxon>Eukaryota</taxon>
        <taxon>Sar</taxon>
        <taxon>Alveolata</taxon>
        <taxon>Apicomplexa</taxon>
        <taxon>Aconoidasida</taxon>
        <taxon>Haemosporida</taxon>
        <taxon>Plasmodiidae</taxon>
        <taxon>Plasmodium</taxon>
        <taxon>Plasmodium (Plasmodium)</taxon>
    </lineage>
</organism>
<feature type="transmembrane region" description="Helical" evidence="11">
    <location>
        <begin position="487"/>
        <end position="509"/>
    </location>
</feature>
<feature type="region of interest" description="Disordered" evidence="10">
    <location>
        <begin position="161"/>
        <end position="195"/>
    </location>
</feature>
<feature type="transmembrane region" description="Helical" evidence="11">
    <location>
        <begin position="226"/>
        <end position="245"/>
    </location>
</feature>
<dbReference type="InterPro" id="IPR006153">
    <property type="entry name" value="Cation/H_exchanger_TM"/>
</dbReference>
<evidence type="ECO:0000256" key="2">
    <source>
        <dbReference type="ARBA" id="ARBA00022448"/>
    </source>
</evidence>
<keyword evidence="7" id="KW-0406">Ion transport</keyword>
<gene>
    <name evidence="13" type="ORF">C922_04620</name>
</gene>
<dbReference type="PANTHER" id="PTHR10110:SF86">
    <property type="entry name" value="SODIUM_HYDROGEN EXCHANGER 7"/>
    <property type="match status" value="1"/>
</dbReference>
<feature type="compositionally biased region" description="Acidic residues" evidence="10">
    <location>
        <begin position="1187"/>
        <end position="1197"/>
    </location>
</feature>
<feature type="transmembrane region" description="Helical" evidence="11">
    <location>
        <begin position="405"/>
        <end position="424"/>
    </location>
</feature>
<evidence type="ECO:0000256" key="7">
    <source>
        <dbReference type="ARBA" id="ARBA00023065"/>
    </source>
</evidence>
<dbReference type="RefSeq" id="XP_008818421.1">
    <property type="nucleotide sequence ID" value="XM_008820199.1"/>
</dbReference>
<feature type="transmembrane region" description="Helical" evidence="11">
    <location>
        <begin position="593"/>
        <end position="612"/>
    </location>
</feature>
<dbReference type="VEuPathDB" id="PlasmoDB:C922_04620"/>
<dbReference type="PANTHER" id="PTHR10110">
    <property type="entry name" value="SODIUM/HYDROGEN EXCHANGER"/>
    <property type="match status" value="1"/>
</dbReference>
<evidence type="ECO:0000313" key="14">
    <source>
        <dbReference type="Proteomes" id="UP000030640"/>
    </source>
</evidence>
<feature type="transmembrane region" description="Helical" evidence="11">
    <location>
        <begin position="202"/>
        <end position="220"/>
    </location>
</feature>
<keyword evidence="3" id="KW-1003">Cell membrane</keyword>
<dbReference type="Proteomes" id="UP000030640">
    <property type="component" value="Unassembled WGS sequence"/>
</dbReference>
<keyword evidence="8 11" id="KW-0472">Membrane</keyword>
<dbReference type="GeneID" id="20039894"/>
<feature type="compositionally biased region" description="Low complexity" evidence="10">
    <location>
        <begin position="747"/>
        <end position="760"/>
    </location>
</feature>
<evidence type="ECO:0000256" key="6">
    <source>
        <dbReference type="ARBA" id="ARBA00023053"/>
    </source>
</evidence>
<keyword evidence="6" id="KW-0915">Sodium</keyword>
<evidence type="ECO:0000256" key="3">
    <source>
        <dbReference type="ARBA" id="ARBA00022475"/>
    </source>
</evidence>
<feature type="compositionally biased region" description="Acidic residues" evidence="10">
    <location>
        <begin position="177"/>
        <end position="187"/>
    </location>
</feature>
<evidence type="ECO:0000256" key="4">
    <source>
        <dbReference type="ARBA" id="ARBA00022692"/>
    </source>
</evidence>
<feature type="region of interest" description="Disordered" evidence="10">
    <location>
        <begin position="1024"/>
        <end position="1102"/>
    </location>
</feature>
<evidence type="ECO:0000256" key="11">
    <source>
        <dbReference type="SAM" id="Phobius"/>
    </source>
</evidence>
<feature type="domain" description="Cation/H+ exchanger transmembrane" evidence="12">
    <location>
        <begin position="218"/>
        <end position="615"/>
    </location>
</feature>
<feature type="transmembrane region" description="Helical" evidence="11">
    <location>
        <begin position="455"/>
        <end position="475"/>
    </location>
</feature>
<dbReference type="GO" id="GO:0051453">
    <property type="term" value="P:regulation of intracellular pH"/>
    <property type="evidence" value="ECO:0007669"/>
    <property type="project" value="TreeGrafter"/>
</dbReference>
<dbReference type="InterPro" id="IPR018422">
    <property type="entry name" value="Cation/H_exchanger_CPA1"/>
</dbReference>
<evidence type="ECO:0000256" key="10">
    <source>
        <dbReference type="SAM" id="MobiDB-lite"/>
    </source>
</evidence>
<feature type="region of interest" description="Disordered" evidence="10">
    <location>
        <begin position="725"/>
        <end position="803"/>
    </location>
</feature>
<feature type="transmembrane region" description="Helical" evidence="11">
    <location>
        <begin position="376"/>
        <end position="393"/>
    </location>
</feature>
<dbReference type="OrthoDB" id="441412at2759"/>
<evidence type="ECO:0000256" key="1">
    <source>
        <dbReference type="ARBA" id="ARBA00004651"/>
    </source>
</evidence>
<keyword evidence="9" id="KW-0739">Sodium transport</keyword>